<feature type="transmembrane region" description="Helical" evidence="5">
    <location>
        <begin position="142"/>
        <end position="166"/>
    </location>
</feature>
<feature type="transmembrane region" description="Helical" evidence="5">
    <location>
        <begin position="250"/>
        <end position="273"/>
    </location>
</feature>
<feature type="transmembrane region" description="Helical" evidence="5">
    <location>
        <begin position="306"/>
        <end position="330"/>
    </location>
</feature>
<protein>
    <recommendedName>
        <fullName evidence="6">G-protein coupled receptors family 1 profile domain-containing protein</fullName>
    </recommendedName>
</protein>
<dbReference type="GO" id="GO:0005886">
    <property type="term" value="C:plasma membrane"/>
    <property type="evidence" value="ECO:0007669"/>
    <property type="project" value="TreeGrafter"/>
</dbReference>
<dbReference type="CDD" id="cd14978">
    <property type="entry name" value="7tmA_FMRFamide_R-like"/>
    <property type="match status" value="1"/>
</dbReference>
<gene>
    <name evidence="7" type="ORF">CHS0354_037749</name>
</gene>
<dbReference type="EMBL" id="JAEAOA010002206">
    <property type="protein sequence ID" value="KAK3579605.1"/>
    <property type="molecule type" value="Genomic_DNA"/>
</dbReference>
<dbReference type="InterPro" id="IPR000276">
    <property type="entry name" value="GPCR_Rhodpsn"/>
</dbReference>
<dbReference type="SUPFAM" id="SSF81321">
    <property type="entry name" value="Family A G protein-coupled receptor-like"/>
    <property type="match status" value="1"/>
</dbReference>
<name>A0AAE0RU77_9BIVA</name>
<dbReference type="PROSITE" id="PS50262">
    <property type="entry name" value="G_PROTEIN_RECEP_F1_2"/>
    <property type="match status" value="1"/>
</dbReference>
<feature type="transmembrane region" description="Helical" evidence="5">
    <location>
        <begin position="63"/>
        <end position="86"/>
    </location>
</feature>
<evidence type="ECO:0000256" key="4">
    <source>
        <dbReference type="ARBA" id="ARBA00023136"/>
    </source>
</evidence>
<evidence type="ECO:0000256" key="2">
    <source>
        <dbReference type="ARBA" id="ARBA00022692"/>
    </source>
</evidence>
<dbReference type="InterPro" id="IPR017452">
    <property type="entry name" value="GPCR_Rhodpsn_7TM"/>
</dbReference>
<sequence length="411" mass="46660">MMATLSYIGNFTNSQMNVSNFKEYLAATMDVSDISTWDTNKLEPTSMSPPSSLRLFSEEYAKVHGYISVCVCAFGILANIANIVILTRKNMVSSTNVILTWLAVADLFTMLDYFPFAMHFYILKDPDLLFLHTRGYGWMVYLLFHANFSIVCHTVAIWLTIVLATFRFIYIWFPAKGGTYCTVQRAMHISSICVVTTVCLCIPNFVINNMTPYRINMDNSSSNQTDPDIVYTVQYRSGDVFDVIDKMNKMIQAIIFKIIPCCLLTILTVLLITAMHKAYKKRMALKNQGKRKESDKHGENNRTTGMLLAVVVLFLVTELPQGILTILALVMETFFMDVYMPLGDLLDIMALCNNAINFVLYCSMSRQFRETFIKVFCRCYPTSGPGWMKMKVVRATENGGSTVLEHSQTHV</sequence>
<dbReference type="InterPro" id="IPR019427">
    <property type="entry name" value="7TM_GPCR_serpentine_rcpt_Srw"/>
</dbReference>
<feature type="transmembrane region" description="Helical" evidence="5">
    <location>
        <begin position="186"/>
        <end position="207"/>
    </location>
</feature>
<proteinExistence type="predicted"/>
<dbReference type="AlphaFoldDB" id="A0AAE0RU77"/>
<dbReference type="GO" id="GO:0008528">
    <property type="term" value="F:G protein-coupled peptide receptor activity"/>
    <property type="evidence" value="ECO:0007669"/>
    <property type="project" value="InterPro"/>
</dbReference>
<reference evidence="7" key="2">
    <citation type="journal article" date="2021" name="Genome Biol. Evol.">
        <title>Developing a high-quality reference genome for a parasitic bivalve with doubly uniparental inheritance (Bivalvia: Unionida).</title>
        <authorList>
            <person name="Smith C.H."/>
        </authorList>
    </citation>
    <scope>NUCLEOTIDE SEQUENCE</scope>
    <source>
        <strain evidence="7">CHS0354</strain>
        <tissue evidence="7">Mantle</tissue>
    </source>
</reference>
<feature type="transmembrane region" description="Helical" evidence="5">
    <location>
        <begin position="98"/>
        <end position="122"/>
    </location>
</feature>
<keyword evidence="8" id="KW-1185">Reference proteome</keyword>
<evidence type="ECO:0000313" key="7">
    <source>
        <dbReference type="EMBL" id="KAK3579605.1"/>
    </source>
</evidence>
<dbReference type="Pfam" id="PF10324">
    <property type="entry name" value="7TM_GPCR_Srw"/>
    <property type="match status" value="1"/>
</dbReference>
<reference evidence="7" key="3">
    <citation type="submission" date="2023-05" db="EMBL/GenBank/DDBJ databases">
        <authorList>
            <person name="Smith C.H."/>
        </authorList>
    </citation>
    <scope>NUCLEOTIDE SEQUENCE</scope>
    <source>
        <strain evidence="7">CHS0354</strain>
        <tissue evidence="7">Mantle</tissue>
    </source>
</reference>
<dbReference type="PANTHER" id="PTHR46273">
    <property type="entry name" value="MYOSUPPRESSIN RECEPTOR 1, ISOFORM B-RELATED"/>
    <property type="match status" value="1"/>
</dbReference>
<evidence type="ECO:0000256" key="5">
    <source>
        <dbReference type="SAM" id="Phobius"/>
    </source>
</evidence>
<dbReference type="PRINTS" id="PR00237">
    <property type="entry name" value="GPCRRHODOPSN"/>
</dbReference>
<comment type="subcellular location">
    <subcellularLocation>
        <location evidence="1">Membrane</location>
    </subcellularLocation>
</comment>
<keyword evidence="4 5" id="KW-0472">Membrane</keyword>
<reference evidence="7" key="1">
    <citation type="journal article" date="2021" name="Genome Biol. Evol.">
        <title>A High-Quality Reference Genome for a Parasitic Bivalve with Doubly Uniparental Inheritance (Bivalvia: Unionida).</title>
        <authorList>
            <person name="Smith C.H."/>
        </authorList>
    </citation>
    <scope>NUCLEOTIDE SEQUENCE</scope>
    <source>
        <strain evidence="7">CHS0354</strain>
    </source>
</reference>
<dbReference type="PANTHER" id="PTHR46273:SF4">
    <property type="entry name" value="AT19640P"/>
    <property type="match status" value="1"/>
</dbReference>
<dbReference type="InterPro" id="IPR053219">
    <property type="entry name" value="GPCR_Dmsr-1"/>
</dbReference>
<dbReference type="Gene3D" id="1.20.1070.10">
    <property type="entry name" value="Rhodopsin 7-helix transmembrane proteins"/>
    <property type="match status" value="1"/>
</dbReference>
<evidence type="ECO:0000256" key="1">
    <source>
        <dbReference type="ARBA" id="ARBA00004370"/>
    </source>
</evidence>
<dbReference type="Proteomes" id="UP001195483">
    <property type="component" value="Unassembled WGS sequence"/>
</dbReference>
<keyword evidence="2 5" id="KW-0812">Transmembrane</keyword>
<feature type="transmembrane region" description="Helical" evidence="5">
    <location>
        <begin position="345"/>
        <end position="364"/>
    </location>
</feature>
<comment type="caution">
    <text evidence="7">The sequence shown here is derived from an EMBL/GenBank/DDBJ whole genome shotgun (WGS) entry which is preliminary data.</text>
</comment>
<feature type="domain" description="G-protein coupled receptors family 1 profile" evidence="6">
    <location>
        <begin position="78"/>
        <end position="361"/>
    </location>
</feature>
<evidence type="ECO:0000313" key="8">
    <source>
        <dbReference type="Proteomes" id="UP001195483"/>
    </source>
</evidence>
<evidence type="ECO:0000259" key="6">
    <source>
        <dbReference type="PROSITE" id="PS50262"/>
    </source>
</evidence>
<keyword evidence="3 5" id="KW-1133">Transmembrane helix</keyword>
<organism evidence="7 8">
    <name type="scientific">Potamilus streckersoni</name>
    <dbReference type="NCBI Taxonomy" id="2493646"/>
    <lineage>
        <taxon>Eukaryota</taxon>
        <taxon>Metazoa</taxon>
        <taxon>Spiralia</taxon>
        <taxon>Lophotrochozoa</taxon>
        <taxon>Mollusca</taxon>
        <taxon>Bivalvia</taxon>
        <taxon>Autobranchia</taxon>
        <taxon>Heteroconchia</taxon>
        <taxon>Palaeoheterodonta</taxon>
        <taxon>Unionida</taxon>
        <taxon>Unionoidea</taxon>
        <taxon>Unionidae</taxon>
        <taxon>Ambleminae</taxon>
        <taxon>Lampsilini</taxon>
        <taxon>Potamilus</taxon>
    </lineage>
</organism>
<evidence type="ECO:0000256" key="3">
    <source>
        <dbReference type="ARBA" id="ARBA00022989"/>
    </source>
</evidence>
<accession>A0AAE0RU77</accession>